<evidence type="ECO:0000313" key="2">
    <source>
        <dbReference type="EMBL" id="KAG5538477.1"/>
    </source>
</evidence>
<organism evidence="2 4">
    <name type="scientific">Rhododendron griersonianum</name>
    <dbReference type="NCBI Taxonomy" id="479676"/>
    <lineage>
        <taxon>Eukaryota</taxon>
        <taxon>Viridiplantae</taxon>
        <taxon>Streptophyta</taxon>
        <taxon>Embryophyta</taxon>
        <taxon>Tracheophyta</taxon>
        <taxon>Spermatophyta</taxon>
        <taxon>Magnoliopsida</taxon>
        <taxon>eudicotyledons</taxon>
        <taxon>Gunneridae</taxon>
        <taxon>Pentapetalae</taxon>
        <taxon>asterids</taxon>
        <taxon>Ericales</taxon>
        <taxon>Ericaceae</taxon>
        <taxon>Ericoideae</taxon>
        <taxon>Rhodoreae</taxon>
        <taxon>Rhododendron</taxon>
    </lineage>
</organism>
<dbReference type="Proteomes" id="UP000823749">
    <property type="component" value="Chromosome 3"/>
</dbReference>
<dbReference type="EMBL" id="JACTNZ010000007">
    <property type="protein sequence ID" value="KAG5538477.1"/>
    <property type="molecule type" value="Genomic_DNA"/>
</dbReference>
<evidence type="ECO:0000313" key="4">
    <source>
        <dbReference type="Proteomes" id="UP000823749"/>
    </source>
</evidence>
<proteinExistence type="predicted"/>
<keyword evidence="4" id="KW-1185">Reference proteome</keyword>
<evidence type="ECO:0000256" key="1">
    <source>
        <dbReference type="SAM" id="MobiDB-lite"/>
    </source>
</evidence>
<name>A0AAV6JDN1_9ERIC</name>
<evidence type="ECO:0000313" key="3">
    <source>
        <dbReference type="EMBL" id="KAG5558114.1"/>
    </source>
</evidence>
<protein>
    <submittedName>
        <fullName evidence="2">Uncharacterized protein</fullName>
    </submittedName>
</protein>
<dbReference type="Proteomes" id="UP000823749">
    <property type="component" value="Chromosome 7"/>
</dbReference>
<feature type="region of interest" description="Disordered" evidence="1">
    <location>
        <begin position="1"/>
        <end position="22"/>
    </location>
</feature>
<comment type="caution">
    <text evidence="2">The sequence shown here is derived from an EMBL/GenBank/DDBJ whole genome shotgun (WGS) entry which is preliminary data.</text>
</comment>
<reference evidence="2" key="1">
    <citation type="submission" date="2020-08" db="EMBL/GenBank/DDBJ databases">
        <title>Plant Genome Project.</title>
        <authorList>
            <person name="Zhang R.-G."/>
        </authorList>
    </citation>
    <scope>NUCLEOTIDE SEQUENCE</scope>
    <source>
        <strain evidence="2">WSP0</strain>
        <tissue evidence="2">Leaf</tissue>
    </source>
</reference>
<sequence length="82" mass="9977">MARITHLAKKRENGTSGKKKGEWQWHNWQKKREWHTWRSIWKLKLHSFPNKLASELAWFCLWIELQYWGCHGILEGAFAKDQ</sequence>
<accession>A0AAV6JDN1</accession>
<dbReference type="AlphaFoldDB" id="A0AAV6JDN1"/>
<dbReference type="EMBL" id="JACTNZ010000003">
    <property type="protein sequence ID" value="KAG5558114.1"/>
    <property type="molecule type" value="Genomic_DNA"/>
</dbReference>
<gene>
    <name evidence="3" type="ORF">RHGRI_008135</name>
    <name evidence="2" type="ORF">RHGRI_019151</name>
</gene>